<keyword evidence="2" id="KW-1185">Reference proteome</keyword>
<reference evidence="1 2" key="1">
    <citation type="submission" date="2018-02" db="EMBL/GenBank/DDBJ databases">
        <title>Genome sequence of the basidiomycete white-rot fungus Phlebia centrifuga.</title>
        <authorList>
            <person name="Granchi Z."/>
            <person name="Peng M."/>
            <person name="de Vries R.P."/>
            <person name="Hilden K."/>
            <person name="Makela M.R."/>
            <person name="Grigoriev I."/>
            <person name="Riley R."/>
        </authorList>
    </citation>
    <scope>NUCLEOTIDE SEQUENCE [LARGE SCALE GENOMIC DNA]</scope>
    <source>
        <strain evidence="1 2">FBCC195</strain>
    </source>
</reference>
<sequence>MAPLHAHRLYPECERSGRPLQITRRNRKIIPGDGILAVFVVGFKPLECKVTWRSTSVELTFPPEEVLSCGVESTLTYPIEADQ</sequence>
<proteinExistence type="predicted"/>
<comment type="caution">
    <text evidence="1">The sequence shown here is derived from an EMBL/GenBank/DDBJ whole genome shotgun (WGS) entry which is preliminary data.</text>
</comment>
<dbReference type="EMBL" id="MLYV02000137">
    <property type="protein sequence ID" value="PSS35366.1"/>
    <property type="molecule type" value="Genomic_DNA"/>
</dbReference>
<dbReference type="AlphaFoldDB" id="A0A2R6RZC9"/>
<evidence type="ECO:0000313" key="1">
    <source>
        <dbReference type="EMBL" id="PSS35366.1"/>
    </source>
</evidence>
<gene>
    <name evidence="1" type="ORF">PHLCEN_2v1703</name>
</gene>
<name>A0A2R6RZC9_9APHY</name>
<accession>A0A2R6RZC9</accession>
<dbReference type="Proteomes" id="UP000186601">
    <property type="component" value="Unassembled WGS sequence"/>
</dbReference>
<organism evidence="1 2">
    <name type="scientific">Hermanssonia centrifuga</name>
    <dbReference type="NCBI Taxonomy" id="98765"/>
    <lineage>
        <taxon>Eukaryota</taxon>
        <taxon>Fungi</taxon>
        <taxon>Dikarya</taxon>
        <taxon>Basidiomycota</taxon>
        <taxon>Agaricomycotina</taxon>
        <taxon>Agaricomycetes</taxon>
        <taxon>Polyporales</taxon>
        <taxon>Meruliaceae</taxon>
        <taxon>Hermanssonia</taxon>
    </lineage>
</organism>
<protein>
    <submittedName>
        <fullName evidence="1">Uncharacterized protein</fullName>
    </submittedName>
</protein>
<evidence type="ECO:0000313" key="2">
    <source>
        <dbReference type="Proteomes" id="UP000186601"/>
    </source>
</evidence>